<evidence type="ECO:0000256" key="1">
    <source>
        <dbReference type="ARBA" id="ARBA00007905"/>
    </source>
</evidence>
<keyword evidence="2" id="KW-0521">NADP</keyword>
<sequence>MKNMQIPQFGLGTYRLNDQILIDSVKTALDVGYRAIDTAQIYENEAAVGQAIHESGIARQDLFLTTKIWVNNFSEQRLIPSLKESLQKLGTEAVDLTLIHWPAPSQGTDITEVMQLLLEAKQQGLTKLIGISNFNIALTQQAIDSIGAEHIATNQIELSPYLQNQNLANYLTQQQIDVTSYMTLAYGKVLKDPTLLEIAAQHQATSAQVALAWALQEGYTVIPSSTKRENLISNLKAQELKLSEQEMQLIAELDRNGREIDPPELAPVWDK</sequence>
<evidence type="ECO:0000313" key="10">
    <source>
        <dbReference type="Proteomes" id="UP000018442"/>
    </source>
</evidence>
<keyword evidence="3 9" id="KW-0560">Oxidoreductase</keyword>
<dbReference type="PRINTS" id="PR00069">
    <property type="entry name" value="ALDKETRDTASE"/>
</dbReference>
<feature type="binding site" evidence="6">
    <location>
        <position position="100"/>
    </location>
    <ligand>
        <name>substrate</name>
    </ligand>
</feature>
<dbReference type="PANTHER" id="PTHR43827:SF3">
    <property type="entry name" value="NADP-DEPENDENT OXIDOREDUCTASE DOMAIN-CONTAINING PROTEIN"/>
    <property type="match status" value="1"/>
</dbReference>
<dbReference type="GO" id="GO:0050580">
    <property type="term" value="F:2,5-didehydrogluconate reductase activity"/>
    <property type="evidence" value="ECO:0007669"/>
    <property type="project" value="UniProtKB-EC"/>
</dbReference>
<dbReference type="Gene3D" id="3.20.20.100">
    <property type="entry name" value="NADP-dependent oxidoreductase domain"/>
    <property type="match status" value="1"/>
</dbReference>
<dbReference type="GO" id="GO:0051596">
    <property type="term" value="P:methylglyoxal catabolic process"/>
    <property type="evidence" value="ECO:0007669"/>
    <property type="project" value="TreeGrafter"/>
</dbReference>
<dbReference type="PIRSF" id="PIRSF000097">
    <property type="entry name" value="AKR"/>
    <property type="match status" value="1"/>
</dbReference>
<evidence type="ECO:0000256" key="6">
    <source>
        <dbReference type="PIRSR" id="PIRSR000097-2"/>
    </source>
</evidence>
<evidence type="ECO:0000256" key="7">
    <source>
        <dbReference type="PIRSR" id="PIRSR000097-3"/>
    </source>
</evidence>
<dbReference type="InterPro" id="IPR023210">
    <property type="entry name" value="NADP_OxRdtase_dom"/>
</dbReference>
<dbReference type="EMBL" id="GG705012">
    <property type="protein sequence ID" value="EEY92703.1"/>
    <property type="molecule type" value="Genomic_DNA"/>
</dbReference>
<dbReference type="NCBIfam" id="NF008377">
    <property type="entry name" value="PRK11172.1"/>
    <property type="match status" value="1"/>
</dbReference>
<dbReference type="Proteomes" id="UP000018442">
    <property type="component" value="Unassembled WGS sequence"/>
</dbReference>
<protein>
    <submittedName>
        <fullName evidence="9">AKR5D</fullName>
        <ecNumber evidence="9">1.1.1.274</ecNumber>
    </submittedName>
</protein>
<evidence type="ECO:0000256" key="5">
    <source>
        <dbReference type="PIRSR" id="PIRSR000097-1"/>
    </source>
</evidence>
<dbReference type="InterPro" id="IPR018170">
    <property type="entry name" value="Aldo/ket_reductase_CS"/>
</dbReference>
<dbReference type="EC" id="1.1.1.274" evidence="9"/>
<dbReference type="AlphaFoldDB" id="D0SP39"/>
<feature type="domain" description="NADP-dependent oxidoreductase" evidence="8">
    <location>
        <begin position="9"/>
        <end position="254"/>
    </location>
</feature>
<dbReference type="GO" id="GO:1990002">
    <property type="term" value="F:methylglyoxal reductase (NADPH) (acetol producing) activity"/>
    <property type="evidence" value="ECO:0007669"/>
    <property type="project" value="TreeGrafter"/>
</dbReference>
<dbReference type="PROSITE" id="PS00062">
    <property type="entry name" value="ALDOKETO_REDUCTASE_2"/>
    <property type="match status" value="1"/>
</dbReference>
<dbReference type="CDD" id="cd19139">
    <property type="entry name" value="AKR_AKR3F2"/>
    <property type="match status" value="1"/>
</dbReference>
<name>D0SP39_ACIJU</name>
<evidence type="ECO:0000256" key="3">
    <source>
        <dbReference type="ARBA" id="ARBA00023002"/>
    </source>
</evidence>
<dbReference type="InterPro" id="IPR036812">
    <property type="entry name" value="NAD(P)_OxRdtase_dom_sf"/>
</dbReference>
<dbReference type="PANTHER" id="PTHR43827">
    <property type="entry name" value="2,5-DIKETO-D-GLUCONIC ACID REDUCTASE"/>
    <property type="match status" value="1"/>
</dbReference>
<comment type="similarity">
    <text evidence="1">Belongs to the aldo/keto reductase family.</text>
</comment>
<dbReference type="InterPro" id="IPR020471">
    <property type="entry name" value="AKR"/>
</dbReference>
<dbReference type="SUPFAM" id="SSF51430">
    <property type="entry name" value="NAD(P)-linked oxidoreductase"/>
    <property type="match status" value="1"/>
</dbReference>
<dbReference type="FunFam" id="3.20.20.100:FF:000002">
    <property type="entry name" value="2,5-diketo-D-gluconic acid reductase A"/>
    <property type="match status" value="1"/>
</dbReference>
<proteinExistence type="inferred from homology"/>
<reference evidence="10" key="1">
    <citation type="journal article" date="2012" name="PLoS ONE">
        <title>The success of Acinetobacter species; genetic, metabolic and virulence attributes.</title>
        <authorList>
            <person name="Peleg A.Y."/>
            <person name="de Breij A."/>
            <person name="Adams M.D."/>
            <person name="Cerqueira G.M."/>
            <person name="Mocali S."/>
            <person name="Galardini M."/>
            <person name="Nibbering P.H."/>
            <person name="Earl A.M."/>
            <person name="Ward D.V."/>
            <person name="Paterson D.L."/>
            <person name="Seifert H."/>
            <person name="Dijkshoorn L."/>
        </authorList>
    </citation>
    <scope>NUCLEOTIDE SEQUENCE [LARGE SCALE GENOMIC DNA]</scope>
    <source>
        <strain evidence="10">SH205</strain>
    </source>
</reference>
<dbReference type="Pfam" id="PF00248">
    <property type="entry name" value="Aldo_ket_red"/>
    <property type="match status" value="1"/>
</dbReference>
<dbReference type="HOGENOM" id="CLU_023205_0_1_6"/>
<comment type="catalytic activity">
    <reaction evidence="4">
        <text>hydroxyacetone + NADP(+) = methylglyoxal + NADPH + H(+)</text>
        <dbReference type="Rhea" id="RHEA:27986"/>
        <dbReference type="ChEBI" id="CHEBI:15378"/>
        <dbReference type="ChEBI" id="CHEBI:17158"/>
        <dbReference type="ChEBI" id="CHEBI:27957"/>
        <dbReference type="ChEBI" id="CHEBI:57783"/>
        <dbReference type="ChEBI" id="CHEBI:58349"/>
    </reaction>
</comment>
<feature type="site" description="Lowers pKa of active site Tyr" evidence="7">
    <location>
        <position position="67"/>
    </location>
</feature>
<gene>
    <name evidence="9" type="primary">dkgB</name>
    <name evidence="9" type="ORF">HMPREF0026_02249</name>
</gene>
<evidence type="ECO:0000256" key="4">
    <source>
        <dbReference type="ARBA" id="ARBA00049445"/>
    </source>
</evidence>
<evidence type="ECO:0000313" key="9">
    <source>
        <dbReference type="EMBL" id="EEY92703.1"/>
    </source>
</evidence>
<feature type="active site" description="Proton donor" evidence="5">
    <location>
        <position position="42"/>
    </location>
</feature>
<dbReference type="PROSITE" id="PS00798">
    <property type="entry name" value="ALDOKETO_REDUCTASE_1"/>
    <property type="match status" value="1"/>
</dbReference>
<evidence type="ECO:0000256" key="2">
    <source>
        <dbReference type="ARBA" id="ARBA00022857"/>
    </source>
</evidence>
<evidence type="ECO:0000259" key="8">
    <source>
        <dbReference type="Pfam" id="PF00248"/>
    </source>
</evidence>
<accession>D0SP39</accession>
<organism evidence="9 10">
    <name type="scientific">Acinetobacter junii SH205</name>
    <dbReference type="NCBI Taxonomy" id="575587"/>
    <lineage>
        <taxon>Bacteria</taxon>
        <taxon>Pseudomonadati</taxon>
        <taxon>Pseudomonadota</taxon>
        <taxon>Gammaproteobacteria</taxon>
        <taxon>Moraxellales</taxon>
        <taxon>Moraxellaceae</taxon>
        <taxon>Acinetobacter</taxon>
    </lineage>
</organism>